<sequence>MKEDFLVYVWQHQYFDKKDLGTATQEAVQVYKTGFRNTNAGPDFLDAQVKIGQETWSGSVEIHLKASDWLKHQHQLDTRYDQVILHVVWENDQPLHRTDGTPIPVIELKNRVAPALLQTYLNLKSDPHLIPCTPFLAEVPEITKLQMLDRVLLERLEHKGSLLTEQLGHHNQHWEEITYQAIAANFGFKINKEPFHRLSKALPYAILRRHRQQLFQLEALLFGQAGFLTEEYCQDEYLDKLRQEFGYLKHKYALPAGLQKADWNSLRLRPANFPTVRLAQLAAFLHNKDYLFSALLESETIPSFINFFSAPVSPYWQTHYMPARPLKTPVAGIGKDSIYLIIINTVIPLLYAYARSIDNQNLIDKALALLENIPAEHNAITKIYQQLNFRNKSAQDSQAFLQLNQQYCAPRQCLLCSIGHYILKKQKPAP</sequence>
<evidence type="ECO:0008006" key="3">
    <source>
        <dbReference type="Google" id="ProtNLM"/>
    </source>
</evidence>
<protein>
    <recommendedName>
        <fullName evidence="3">DUF2851 domain-containing protein</fullName>
    </recommendedName>
</protein>
<proteinExistence type="predicted"/>
<evidence type="ECO:0000313" key="1">
    <source>
        <dbReference type="EMBL" id="GEO05847.1"/>
    </source>
</evidence>
<dbReference type="Pfam" id="PF11013">
    <property type="entry name" value="DUF2851"/>
    <property type="match status" value="1"/>
</dbReference>
<comment type="caution">
    <text evidence="1">The sequence shown here is derived from an EMBL/GenBank/DDBJ whole genome shotgun (WGS) entry which is preliminary data.</text>
</comment>
<evidence type="ECO:0000313" key="2">
    <source>
        <dbReference type="Proteomes" id="UP000321532"/>
    </source>
</evidence>
<organism evidence="1 2">
    <name type="scientific">Adhaeribacter aerolatus</name>
    <dbReference type="NCBI Taxonomy" id="670289"/>
    <lineage>
        <taxon>Bacteria</taxon>
        <taxon>Pseudomonadati</taxon>
        <taxon>Bacteroidota</taxon>
        <taxon>Cytophagia</taxon>
        <taxon>Cytophagales</taxon>
        <taxon>Hymenobacteraceae</taxon>
        <taxon>Adhaeribacter</taxon>
    </lineage>
</organism>
<dbReference type="RefSeq" id="WP_170252633.1">
    <property type="nucleotide sequence ID" value="NZ_BJYS01000027.1"/>
</dbReference>
<keyword evidence="2" id="KW-1185">Reference proteome</keyword>
<dbReference type="Proteomes" id="UP000321532">
    <property type="component" value="Unassembled WGS sequence"/>
</dbReference>
<gene>
    <name evidence="1" type="ORF">AAE02nite_35110</name>
</gene>
<dbReference type="AlphaFoldDB" id="A0A512B220"/>
<dbReference type="InterPro" id="IPR021272">
    <property type="entry name" value="DUF2851"/>
</dbReference>
<name>A0A512B220_9BACT</name>
<dbReference type="EMBL" id="BJYS01000027">
    <property type="protein sequence ID" value="GEO05847.1"/>
    <property type="molecule type" value="Genomic_DNA"/>
</dbReference>
<accession>A0A512B220</accession>
<reference evidence="1 2" key="1">
    <citation type="submission" date="2019-07" db="EMBL/GenBank/DDBJ databases">
        <title>Whole genome shotgun sequence of Adhaeribacter aerolatus NBRC 106133.</title>
        <authorList>
            <person name="Hosoyama A."/>
            <person name="Uohara A."/>
            <person name="Ohji S."/>
            <person name="Ichikawa N."/>
        </authorList>
    </citation>
    <scope>NUCLEOTIDE SEQUENCE [LARGE SCALE GENOMIC DNA]</scope>
    <source>
        <strain evidence="1 2">NBRC 106133</strain>
    </source>
</reference>